<dbReference type="Gene3D" id="1.10.630.10">
    <property type="entry name" value="Cytochrome P450"/>
    <property type="match status" value="1"/>
</dbReference>
<evidence type="ECO:0008006" key="7">
    <source>
        <dbReference type="Google" id="ProtNLM"/>
    </source>
</evidence>
<name>A0A4P7NVM4_PYROR</name>
<protein>
    <recommendedName>
        <fullName evidence="7">Cytochrome P450</fullName>
    </recommendedName>
</protein>
<dbReference type="CDD" id="cd00302">
    <property type="entry name" value="cytochrome_P450"/>
    <property type="match status" value="1"/>
</dbReference>
<keyword evidence="3" id="KW-0408">Iron</keyword>
<evidence type="ECO:0000256" key="3">
    <source>
        <dbReference type="ARBA" id="ARBA00023004"/>
    </source>
</evidence>
<dbReference type="EMBL" id="CP034210">
    <property type="protein sequence ID" value="QBZ66523.1"/>
    <property type="molecule type" value="Genomic_DNA"/>
</dbReference>
<evidence type="ECO:0000313" key="5">
    <source>
        <dbReference type="EMBL" id="QBZ66523.1"/>
    </source>
</evidence>
<dbReference type="Pfam" id="PF00067">
    <property type="entry name" value="p450"/>
    <property type="match status" value="1"/>
</dbReference>
<evidence type="ECO:0000313" key="6">
    <source>
        <dbReference type="Proteomes" id="UP000294847"/>
    </source>
</evidence>
<reference evidence="5 6" key="1">
    <citation type="journal article" date="2019" name="Mol. Biol. Evol.">
        <title>Blast fungal genomes show frequent chromosomal changes, gene gains and losses, and effector gene turnover.</title>
        <authorList>
            <person name="Gomez Luciano L.B."/>
            <person name="Jason Tsai I."/>
            <person name="Chuma I."/>
            <person name="Tosa Y."/>
            <person name="Chen Y.H."/>
            <person name="Li J.Y."/>
            <person name="Li M.Y."/>
            <person name="Jade Lu M.Y."/>
            <person name="Nakayashiki H."/>
            <person name="Li W.H."/>
        </authorList>
    </citation>
    <scope>NUCLEOTIDE SEQUENCE [LARGE SCALE GENOMIC DNA]</scope>
    <source>
        <strain evidence="5">MZ5-1-6</strain>
    </source>
</reference>
<dbReference type="PANTHER" id="PTHR24305">
    <property type="entry name" value="CYTOCHROME P450"/>
    <property type="match status" value="1"/>
</dbReference>
<evidence type="ECO:0000256" key="4">
    <source>
        <dbReference type="SAM" id="Phobius"/>
    </source>
</evidence>
<dbReference type="InterPro" id="IPR036396">
    <property type="entry name" value="Cyt_P450_sf"/>
</dbReference>
<dbReference type="AlphaFoldDB" id="A0A4P7NVM4"/>
<evidence type="ECO:0000256" key="2">
    <source>
        <dbReference type="ARBA" id="ARBA00022723"/>
    </source>
</evidence>
<dbReference type="InterPro" id="IPR001128">
    <property type="entry name" value="Cyt_P450"/>
</dbReference>
<keyword evidence="1" id="KW-0349">Heme</keyword>
<dbReference type="SUPFAM" id="SSF48264">
    <property type="entry name" value="Cytochrome P450"/>
    <property type="match status" value="1"/>
</dbReference>
<evidence type="ECO:0000256" key="1">
    <source>
        <dbReference type="ARBA" id="ARBA00022617"/>
    </source>
</evidence>
<proteinExistence type="predicted"/>
<feature type="transmembrane region" description="Helical" evidence="4">
    <location>
        <begin position="375"/>
        <end position="397"/>
    </location>
</feature>
<dbReference type="GO" id="GO:0020037">
    <property type="term" value="F:heme binding"/>
    <property type="evidence" value="ECO:0007669"/>
    <property type="project" value="InterPro"/>
</dbReference>
<dbReference type="PANTHER" id="PTHR24305:SF87">
    <property type="entry name" value="CYTOCHROME P450 MONOOXYGENASE ALND-RELATED"/>
    <property type="match status" value="1"/>
</dbReference>
<organism evidence="5 6">
    <name type="scientific">Pyricularia oryzae</name>
    <name type="common">Rice blast fungus</name>
    <name type="synonym">Magnaporthe oryzae</name>
    <dbReference type="NCBI Taxonomy" id="318829"/>
    <lineage>
        <taxon>Eukaryota</taxon>
        <taxon>Fungi</taxon>
        <taxon>Dikarya</taxon>
        <taxon>Ascomycota</taxon>
        <taxon>Pezizomycotina</taxon>
        <taxon>Sordariomycetes</taxon>
        <taxon>Sordariomycetidae</taxon>
        <taxon>Magnaporthales</taxon>
        <taxon>Pyriculariaceae</taxon>
        <taxon>Pyricularia</taxon>
    </lineage>
</organism>
<dbReference type="Proteomes" id="UP000294847">
    <property type="component" value="Chromosome 7"/>
</dbReference>
<keyword evidence="4" id="KW-0472">Membrane</keyword>
<keyword evidence="4" id="KW-0812">Transmembrane</keyword>
<dbReference type="FunFam" id="1.10.630.10:FF:000090">
    <property type="entry name" value="Cytochrome P450 monooxygenase"/>
    <property type="match status" value="1"/>
</dbReference>
<dbReference type="InterPro" id="IPR050121">
    <property type="entry name" value="Cytochrome_P450_monoxygenase"/>
</dbReference>
<sequence>MFISNYIVDETVNRSLLKHGSRVITVGTGSVTSERSLNTCLLSSQRTRYISLENITDLEALKSRVGEEFGVVQPSEITFHAGDGTQLHCLGDVSRCRSTIDIRIAKIPIHSPLACSRDELYPNLFGNVDRLCARYGAKVIKTDNMGMVAYYSNDPVIARHVLQEGGVFSKRTPDPGDPLHFVSDSEALFGDGDSPAFGPSHHFIPPCVAPKAVRYYTPSVQRSVEKAFYILDAMSDGSLAFNVYQYMFKLAGQIVWKTVFGADLGHFNSIEAKSYKTIQHLSEYLALKQRLSLRPPWYANLPFGDPRRMREVRHLLWAGVDEAIEQCCTDACTDEKESPLYKGALHTNCLAADLQKAVDGKGNRLPREHLVNNCVVLFGAGFVTLSTLLSWCVYALCRYNSVQDRLLKELLDHGVTEDKAWTMDELNDMPYLDWFVKETQRIYSPSLQTARVAQRDVVLPGGVMISEGSVVIPTLSHQDSVNRDSPVRFDPESWENKAARTLPQSRGCAGFSRTLLEVKMAMALLVYRYEFSHATVEPVVYDAELLAVRPVNFYARTKRRTCWPGPSPKKEDSF</sequence>
<dbReference type="GO" id="GO:0004497">
    <property type="term" value="F:monooxygenase activity"/>
    <property type="evidence" value="ECO:0007669"/>
    <property type="project" value="InterPro"/>
</dbReference>
<accession>A0A4P7NVM4</accession>
<keyword evidence="2" id="KW-0479">Metal-binding</keyword>
<keyword evidence="4" id="KW-1133">Transmembrane helix</keyword>
<gene>
    <name evidence="5" type="ORF">PoMZ_13502</name>
</gene>
<dbReference type="GO" id="GO:0016705">
    <property type="term" value="F:oxidoreductase activity, acting on paired donors, with incorporation or reduction of molecular oxygen"/>
    <property type="evidence" value="ECO:0007669"/>
    <property type="project" value="InterPro"/>
</dbReference>
<dbReference type="GO" id="GO:0005506">
    <property type="term" value="F:iron ion binding"/>
    <property type="evidence" value="ECO:0007669"/>
    <property type="project" value="InterPro"/>
</dbReference>